<reference evidence="8" key="2">
    <citation type="submission" date="2021-04" db="EMBL/GenBank/DDBJ databases">
        <authorList>
            <person name="Gilroy R."/>
        </authorList>
    </citation>
    <scope>NUCLEOTIDE SEQUENCE</scope>
    <source>
        <strain evidence="8">ChiHjej13B12-24818</strain>
    </source>
</reference>
<keyword evidence="4 8" id="KW-0418">Kinase</keyword>
<dbReference type="AlphaFoldDB" id="A0A9D2RML2"/>
<dbReference type="PANTHER" id="PTHR43671">
    <property type="entry name" value="SERINE/THREONINE-PROTEIN KINASE NEK"/>
    <property type="match status" value="1"/>
</dbReference>
<dbReference type="EMBL" id="DWZH01000011">
    <property type="protein sequence ID" value="HJB09200.1"/>
    <property type="molecule type" value="Genomic_DNA"/>
</dbReference>
<dbReference type="PROSITE" id="PS50011">
    <property type="entry name" value="PROTEIN_KINASE_DOM"/>
    <property type="match status" value="1"/>
</dbReference>
<dbReference type="Proteomes" id="UP000823823">
    <property type="component" value="Unassembled WGS sequence"/>
</dbReference>
<feature type="region of interest" description="Disordered" evidence="6">
    <location>
        <begin position="253"/>
        <end position="312"/>
    </location>
</feature>
<dbReference type="Pfam" id="PF00069">
    <property type="entry name" value="Pkinase"/>
    <property type="match status" value="1"/>
</dbReference>
<evidence type="ECO:0000256" key="3">
    <source>
        <dbReference type="ARBA" id="ARBA00022741"/>
    </source>
</evidence>
<dbReference type="InterPro" id="IPR011009">
    <property type="entry name" value="Kinase-like_dom_sf"/>
</dbReference>
<proteinExistence type="predicted"/>
<evidence type="ECO:0000313" key="8">
    <source>
        <dbReference type="EMBL" id="HJB09200.1"/>
    </source>
</evidence>
<keyword evidence="8" id="KW-0723">Serine/threonine-protein kinase</keyword>
<name>A0A9D2RML2_9MICO</name>
<evidence type="ECO:0000256" key="6">
    <source>
        <dbReference type="SAM" id="MobiDB-lite"/>
    </source>
</evidence>
<keyword evidence="2" id="KW-0808">Transferase</keyword>
<reference evidence="8" key="1">
    <citation type="journal article" date="2021" name="PeerJ">
        <title>Extensive microbial diversity within the chicken gut microbiome revealed by metagenomics and culture.</title>
        <authorList>
            <person name="Gilroy R."/>
            <person name="Ravi A."/>
            <person name="Getino M."/>
            <person name="Pursley I."/>
            <person name="Horton D.L."/>
            <person name="Alikhan N.F."/>
            <person name="Baker D."/>
            <person name="Gharbi K."/>
            <person name="Hall N."/>
            <person name="Watson M."/>
            <person name="Adriaenssens E.M."/>
            <person name="Foster-Nyarko E."/>
            <person name="Jarju S."/>
            <person name="Secka A."/>
            <person name="Antonio M."/>
            <person name="Oren A."/>
            <person name="Chaudhuri R.R."/>
            <person name="La Ragione R."/>
            <person name="Hildebrand F."/>
            <person name="Pallen M.J."/>
        </authorList>
    </citation>
    <scope>NUCLEOTIDE SEQUENCE</scope>
    <source>
        <strain evidence="8">ChiHjej13B12-24818</strain>
    </source>
</reference>
<evidence type="ECO:0000256" key="1">
    <source>
        <dbReference type="ARBA" id="ARBA00012513"/>
    </source>
</evidence>
<feature type="domain" description="Protein kinase" evidence="7">
    <location>
        <begin position="9"/>
        <end position="269"/>
    </location>
</feature>
<feature type="non-terminal residue" evidence="8">
    <location>
        <position position="312"/>
    </location>
</feature>
<dbReference type="SUPFAM" id="SSF56112">
    <property type="entry name" value="Protein kinase-like (PK-like)"/>
    <property type="match status" value="1"/>
</dbReference>
<dbReference type="InterPro" id="IPR050660">
    <property type="entry name" value="NEK_Ser/Thr_kinase"/>
</dbReference>
<evidence type="ECO:0000256" key="4">
    <source>
        <dbReference type="ARBA" id="ARBA00022777"/>
    </source>
</evidence>
<keyword evidence="5" id="KW-0067">ATP-binding</keyword>
<evidence type="ECO:0000256" key="2">
    <source>
        <dbReference type="ARBA" id="ARBA00022679"/>
    </source>
</evidence>
<comment type="caution">
    <text evidence="8">The sequence shown here is derived from an EMBL/GenBank/DDBJ whole genome shotgun (WGS) entry which is preliminary data.</text>
</comment>
<sequence length="312" mass="32383">MSDVIAGRIELLDPIARGATGSLWRAIDRRHGAICAAKVMRQRDGADVLRFVREQTVGTAQGLGAHPHLLPPYTWVAEDDTIVLVMPLVHGGTLSGAVADHGPLAPALVVHLLRQLLDALSAMHGASWVHRDVKPANLLLALTGQGGPHLLLADFGIALHESDVRLTATGLVHGTPGYMAPEVLEGHTSDASQDVWAAAACALEALAPLPRGERPAPGKLPVRLSPALAGSPDPAAPALEQVLSAMFAADPRARPSAAGARDALPEPTGGPGQWALTADGERFEVFDQIEPLEAGSPGHGAPEVPLDGPAEQ</sequence>
<dbReference type="GO" id="GO:0004674">
    <property type="term" value="F:protein serine/threonine kinase activity"/>
    <property type="evidence" value="ECO:0007669"/>
    <property type="project" value="UniProtKB-KW"/>
</dbReference>
<accession>A0A9D2RML2</accession>
<dbReference type="SMART" id="SM00220">
    <property type="entry name" value="S_TKc"/>
    <property type="match status" value="1"/>
</dbReference>
<dbReference type="InterPro" id="IPR000719">
    <property type="entry name" value="Prot_kinase_dom"/>
</dbReference>
<organism evidence="8 9">
    <name type="scientific">Candidatus Brachybacterium merdavium</name>
    <dbReference type="NCBI Taxonomy" id="2838513"/>
    <lineage>
        <taxon>Bacteria</taxon>
        <taxon>Bacillati</taxon>
        <taxon>Actinomycetota</taxon>
        <taxon>Actinomycetes</taxon>
        <taxon>Micrococcales</taxon>
        <taxon>Dermabacteraceae</taxon>
        <taxon>Brachybacterium</taxon>
    </lineage>
</organism>
<evidence type="ECO:0000313" key="9">
    <source>
        <dbReference type="Proteomes" id="UP000823823"/>
    </source>
</evidence>
<protein>
    <recommendedName>
        <fullName evidence="1">non-specific serine/threonine protein kinase</fullName>
        <ecNumber evidence="1">2.7.11.1</ecNumber>
    </recommendedName>
</protein>
<dbReference type="Gene3D" id="1.10.510.10">
    <property type="entry name" value="Transferase(Phosphotransferase) domain 1"/>
    <property type="match status" value="1"/>
</dbReference>
<dbReference type="EC" id="2.7.11.1" evidence="1"/>
<gene>
    <name evidence="8" type="ORF">H9786_01510</name>
</gene>
<evidence type="ECO:0000256" key="5">
    <source>
        <dbReference type="ARBA" id="ARBA00022840"/>
    </source>
</evidence>
<dbReference type="GO" id="GO:0005524">
    <property type="term" value="F:ATP binding"/>
    <property type="evidence" value="ECO:0007669"/>
    <property type="project" value="UniProtKB-KW"/>
</dbReference>
<evidence type="ECO:0000259" key="7">
    <source>
        <dbReference type="PROSITE" id="PS50011"/>
    </source>
</evidence>
<dbReference type="PANTHER" id="PTHR43671:SF13">
    <property type="entry name" value="SERINE_THREONINE-PROTEIN KINASE NEK2"/>
    <property type="match status" value="1"/>
</dbReference>
<dbReference type="CDD" id="cd14014">
    <property type="entry name" value="STKc_PknB_like"/>
    <property type="match status" value="1"/>
</dbReference>
<keyword evidence="3" id="KW-0547">Nucleotide-binding</keyword>